<dbReference type="InterPro" id="IPR018200">
    <property type="entry name" value="USP_CS"/>
</dbReference>
<evidence type="ECO:0000256" key="3">
    <source>
        <dbReference type="ARBA" id="ARBA00022670"/>
    </source>
</evidence>
<feature type="region of interest" description="Disordered" evidence="8">
    <location>
        <begin position="557"/>
        <end position="631"/>
    </location>
</feature>
<evidence type="ECO:0000313" key="10">
    <source>
        <dbReference type="EMBL" id="KNZ54427.1"/>
    </source>
</evidence>
<dbReference type="InterPro" id="IPR038765">
    <property type="entry name" value="Papain-like_cys_pep_sf"/>
</dbReference>
<dbReference type="PANTHER" id="PTHR24006">
    <property type="entry name" value="UBIQUITIN CARBOXYL-TERMINAL HYDROLASE"/>
    <property type="match status" value="1"/>
</dbReference>
<feature type="domain" description="USP" evidence="9">
    <location>
        <begin position="134"/>
        <end position="450"/>
    </location>
</feature>
<dbReference type="GO" id="GO:0006508">
    <property type="term" value="P:proteolysis"/>
    <property type="evidence" value="ECO:0007669"/>
    <property type="project" value="UniProtKB-KW"/>
</dbReference>
<dbReference type="AlphaFoldDB" id="A0A0L6V1Q8"/>
<feature type="compositionally biased region" description="Polar residues" evidence="8">
    <location>
        <begin position="28"/>
        <end position="37"/>
    </location>
</feature>
<feature type="compositionally biased region" description="Polar residues" evidence="8">
    <location>
        <begin position="70"/>
        <end position="94"/>
    </location>
</feature>
<keyword evidence="4 7" id="KW-0833">Ubl conjugation pathway</keyword>
<feature type="compositionally biased region" description="Polar residues" evidence="8">
    <location>
        <begin position="463"/>
        <end position="473"/>
    </location>
</feature>
<evidence type="ECO:0000256" key="2">
    <source>
        <dbReference type="ARBA" id="ARBA00009085"/>
    </source>
</evidence>
<dbReference type="Pfam" id="PF00443">
    <property type="entry name" value="UCH"/>
    <property type="match status" value="1"/>
</dbReference>
<keyword evidence="3 7" id="KW-0645">Protease</keyword>
<comment type="caution">
    <text evidence="10">The sequence shown here is derived from an EMBL/GenBank/DDBJ whole genome shotgun (WGS) entry which is preliminary data.</text>
</comment>
<dbReference type="PANTHER" id="PTHR24006:SF758">
    <property type="entry name" value="UBIQUITIN CARBOXYL-TERMINAL HYDROLASE 36"/>
    <property type="match status" value="1"/>
</dbReference>
<evidence type="ECO:0000256" key="6">
    <source>
        <dbReference type="ARBA" id="ARBA00022807"/>
    </source>
</evidence>
<dbReference type="Proteomes" id="UP000037035">
    <property type="component" value="Unassembled WGS sequence"/>
</dbReference>
<dbReference type="GO" id="GO:0004843">
    <property type="term" value="F:cysteine-type deubiquitinase activity"/>
    <property type="evidence" value="ECO:0007669"/>
    <property type="project" value="UniProtKB-UniRule"/>
</dbReference>
<keyword evidence="6 7" id="KW-0788">Thiol protease</keyword>
<gene>
    <name evidence="10" type="ORF">VP01_2951g3</name>
</gene>
<sequence>MTAVAPSTHLHLHLNHLIINNNDKQNHQEQATSPSKQSKQHTGKLWEQALQQPIKFIKASTQLNLNQIPYQPINQPSTTTSKPTRAPIIQSNPAHHQPNPGPSSSQKSIKKDTLQSSAPVHVATSWIRPQPIGPGFHNTGNTCFLNATLQALVHTPALAIGLMDRGEHSPESCGLAREKKFCALCRMYRLVNMCFDKTSYQSHAIEPSPINRALSKFAPTMRGGRQEDAHEFLRLLVEAMQNGALQGRAEKAKQKQKESTFVHRMFGGKLRSRVVCEHCNTPSDTFDNFLDLRYVQVSSLDISQANSVTSALKAYHKFDRLRGANQYKCDKCKCLRDAKKSMSVFSAPPILTLHLKRFNFRGKKINKRVNFDDSLDLKPAMSNDSDPIGYKLYAVVCHRGQSNKSGHYYAHVKASNGKWYVADDSTIESIPDSRAVLANEHAYILFYARDRESLLSAAIAGNRQPTSTTSLDGSNRGPLFKRKPSISNDSHLNYSVAQEVSENTGRSPSQSENTRKRVRTGSTSCNESPPKQFLGPVIPRPLLPSFKFNETKPCASNALPTSPIKPNPVCEQDAQQAGGGSAPSHSNPPNLAKSQQGQLSEDEVEQPMNQMKKKKRNRKPKSKHCKLVNITGTQVNQVSSYRPRLITG</sequence>
<reference evidence="10 11" key="1">
    <citation type="submission" date="2015-08" db="EMBL/GenBank/DDBJ databases">
        <title>Next Generation Sequencing and Analysis of the Genome of Puccinia sorghi L Schw, the Causal Agent of Maize Common Rust.</title>
        <authorList>
            <person name="Rochi L."/>
            <person name="Burguener G."/>
            <person name="Darino M."/>
            <person name="Turjanski A."/>
            <person name="Kreff E."/>
            <person name="Dieguez M.J."/>
            <person name="Sacco F."/>
        </authorList>
    </citation>
    <scope>NUCLEOTIDE SEQUENCE [LARGE SCALE GENOMIC DNA]</scope>
    <source>
        <strain evidence="10 11">RO10H11247</strain>
    </source>
</reference>
<dbReference type="EC" id="3.4.19.12" evidence="7"/>
<feature type="region of interest" description="Disordered" evidence="8">
    <location>
        <begin position="463"/>
        <end position="538"/>
    </location>
</feature>
<dbReference type="GO" id="GO:0005634">
    <property type="term" value="C:nucleus"/>
    <property type="evidence" value="ECO:0007669"/>
    <property type="project" value="TreeGrafter"/>
</dbReference>
<dbReference type="InterPro" id="IPR050164">
    <property type="entry name" value="Peptidase_C19"/>
</dbReference>
<dbReference type="VEuPathDB" id="FungiDB:VP01_2951g3"/>
<keyword evidence="5 7" id="KW-0378">Hydrolase</keyword>
<dbReference type="FunFam" id="3.90.70.10:FF:000119">
    <property type="entry name" value="Ubiquitin specific peptidase 36"/>
    <property type="match status" value="1"/>
</dbReference>
<evidence type="ECO:0000256" key="8">
    <source>
        <dbReference type="SAM" id="MobiDB-lite"/>
    </source>
</evidence>
<dbReference type="PROSITE" id="PS50235">
    <property type="entry name" value="USP_3"/>
    <property type="match status" value="1"/>
</dbReference>
<dbReference type="SUPFAM" id="SSF54001">
    <property type="entry name" value="Cysteine proteinases"/>
    <property type="match status" value="1"/>
</dbReference>
<comment type="similarity">
    <text evidence="2 7">Belongs to the peptidase C19 family.</text>
</comment>
<dbReference type="STRING" id="27349.A0A0L6V1Q8"/>
<keyword evidence="11" id="KW-1185">Reference proteome</keyword>
<proteinExistence type="inferred from homology"/>
<dbReference type="InterPro" id="IPR028889">
    <property type="entry name" value="USP"/>
</dbReference>
<evidence type="ECO:0000256" key="5">
    <source>
        <dbReference type="ARBA" id="ARBA00022801"/>
    </source>
</evidence>
<evidence type="ECO:0000256" key="4">
    <source>
        <dbReference type="ARBA" id="ARBA00022786"/>
    </source>
</evidence>
<dbReference type="GO" id="GO:0016579">
    <property type="term" value="P:protein deubiquitination"/>
    <property type="evidence" value="ECO:0007669"/>
    <property type="project" value="InterPro"/>
</dbReference>
<comment type="catalytic activity">
    <reaction evidence="1 7">
        <text>Thiol-dependent hydrolysis of ester, thioester, amide, peptide and isopeptide bonds formed by the C-terminal Gly of ubiquitin (a 76-residue protein attached to proteins as an intracellular targeting signal).</text>
        <dbReference type="EC" id="3.4.19.12"/>
    </reaction>
</comment>
<dbReference type="PROSITE" id="PS00973">
    <property type="entry name" value="USP_2"/>
    <property type="match status" value="1"/>
</dbReference>
<evidence type="ECO:0000256" key="7">
    <source>
        <dbReference type="RuleBase" id="RU366025"/>
    </source>
</evidence>
<feature type="compositionally biased region" description="Polar residues" evidence="8">
    <location>
        <begin position="520"/>
        <end position="529"/>
    </location>
</feature>
<dbReference type="InterPro" id="IPR001394">
    <property type="entry name" value="Peptidase_C19_UCH"/>
</dbReference>
<dbReference type="PROSITE" id="PS00972">
    <property type="entry name" value="USP_1"/>
    <property type="match status" value="1"/>
</dbReference>
<organism evidence="10 11">
    <name type="scientific">Puccinia sorghi</name>
    <dbReference type="NCBI Taxonomy" id="27349"/>
    <lineage>
        <taxon>Eukaryota</taxon>
        <taxon>Fungi</taxon>
        <taxon>Dikarya</taxon>
        <taxon>Basidiomycota</taxon>
        <taxon>Pucciniomycotina</taxon>
        <taxon>Pucciniomycetes</taxon>
        <taxon>Pucciniales</taxon>
        <taxon>Pucciniaceae</taxon>
        <taxon>Puccinia</taxon>
    </lineage>
</organism>
<evidence type="ECO:0000256" key="1">
    <source>
        <dbReference type="ARBA" id="ARBA00000707"/>
    </source>
</evidence>
<feature type="compositionally biased region" description="Polar residues" evidence="8">
    <location>
        <begin position="583"/>
        <end position="599"/>
    </location>
</feature>
<feature type="compositionally biased region" description="Basic residues" evidence="8">
    <location>
        <begin position="611"/>
        <end position="626"/>
    </location>
</feature>
<accession>A0A0L6V1Q8</accession>
<dbReference type="OrthoDB" id="420187at2759"/>
<feature type="region of interest" description="Disordered" evidence="8">
    <location>
        <begin position="25"/>
        <end position="44"/>
    </location>
</feature>
<protein>
    <recommendedName>
        <fullName evidence="7">Ubiquitin carboxyl-terminal hydrolase</fullName>
        <ecNumber evidence="7">3.4.19.12</ecNumber>
    </recommendedName>
</protein>
<dbReference type="GO" id="GO:0005829">
    <property type="term" value="C:cytosol"/>
    <property type="evidence" value="ECO:0007669"/>
    <property type="project" value="TreeGrafter"/>
</dbReference>
<name>A0A0L6V1Q8_9BASI</name>
<dbReference type="Gene3D" id="3.90.70.10">
    <property type="entry name" value="Cysteine proteinases"/>
    <property type="match status" value="1"/>
</dbReference>
<evidence type="ECO:0000313" key="11">
    <source>
        <dbReference type="Proteomes" id="UP000037035"/>
    </source>
</evidence>
<feature type="region of interest" description="Disordered" evidence="8">
    <location>
        <begin position="70"/>
        <end position="115"/>
    </location>
</feature>
<dbReference type="EMBL" id="LAVV01007892">
    <property type="protein sequence ID" value="KNZ54427.1"/>
    <property type="molecule type" value="Genomic_DNA"/>
</dbReference>
<evidence type="ECO:0000259" key="9">
    <source>
        <dbReference type="PROSITE" id="PS50235"/>
    </source>
</evidence>
<feature type="compositionally biased region" description="Polar residues" evidence="8">
    <location>
        <begin position="485"/>
        <end position="512"/>
    </location>
</feature>